<comment type="caution">
    <text evidence="2">The sequence shown here is derived from an EMBL/GenBank/DDBJ whole genome shotgun (WGS) entry which is preliminary data.</text>
</comment>
<evidence type="ECO:0000256" key="1">
    <source>
        <dbReference type="SAM" id="MobiDB-lite"/>
    </source>
</evidence>
<accession>A0A8J6BWI4</accession>
<dbReference type="AlphaFoldDB" id="A0A8J6BWI4"/>
<name>A0A8J6BWI4_ZIZPA</name>
<evidence type="ECO:0000313" key="3">
    <source>
        <dbReference type="Proteomes" id="UP000729402"/>
    </source>
</evidence>
<reference evidence="2" key="2">
    <citation type="submission" date="2021-02" db="EMBL/GenBank/DDBJ databases">
        <authorList>
            <person name="Kimball J.A."/>
            <person name="Haas M.W."/>
            <person name="Macchietto M."/>
            <person name="Kono T."/>
            <person name="Duquette J."/>
            <person name="Shao M."/>
        </authorList>
    </citation>
    <scope>NUCLEOTIDE SEQUENCE</scope>
    <source>
        <tissue evidence="2">Fresh leaf tissue</tissue>
    </source>
</reference>
<proteinExistence type="predicted"/>
<sequence>MALRSPSGVTMCGRRPSAGTACARWRMEASSLLLRQLARDPPLHGGAVVPRFPSDGKPKTTDFLERERELKDGCPGPVESHTEGDEVGHDMDLALVTRSGADLVLGAHVHWQRHGSEGSTTDLEKGRGGHGSDTLGGADLGVSDGSRAR</sequence>
<feature type="region of interest" description="Disordered" evidence="1">
    <location>
        <begin position="110"/>
        <end position="149"/>
    </location>
</feature>
<reference evidence="2" key="1">
    <citation type="journal article" date="2021" name="bioRxiv">
        <title>Whole Genome Assembly and Annotation of Northern Wild Rice, Zizania palustris L., Supports a Whole Genome Duplication in the Zizania Genus.</title>
        <authorList>
            <person name="Haas M."/>
            <person name="Kono T."/>
            <person name="Macchietto M."/>
            <person name="Millas R."/>
            <person name="McGilp L."/>
            <person name="Shao M."/>
            <person name="Duquette J."/>
            <person name="Hirsch C.N."/>
            <person name="Kimball J."/>
        </authorList>
    </citation>
    <scope>NUCLEOTIDE SEQUENCE</scope>
    <source>
        <tissue evidence="2">Fresh leaf tissue</tissue>
    </source>
</reference>
<dbReference type="Proteomes" id="UP000729402">
    <property type="component" value="Unassembled WGS sequence"/>
</dbReference>
<dbReference type="EMBL" id="JAAALK010000080">
    <property type="protein sequence ID" value="KAG8095561.1"/>
    <property type="molecule type" value="Genomic_DNA"/>
</dbReference>
<evidence type="ECO:0000313" key="2">
    <source>
        <dbReference type="EMBL" id="KAG8095561.1"/>
    </source>
</evidence>
<keyword evidence="3" id="KW-1185">Reference proteome</keyword>
<organism evidence="2 3">
    <name type="scientific">Zizania palustris</name>
    <name type="common">Northern wild rice</name>
    <dbReference type="NCBI Taxonomy" id="103762"/>
    <lineage>
        <taxon>Eukaryota</taxon>
        <taxon>Viridiplantae</taxon>
        <taxon>Streptophyta</taxon>
        <taxon>Embryophyta</taxon>
        <taxon>Tracheophyta</taxon>
        <taxon>Spermatophyta</taxon>
        <taxon>Magnoliopsida</taxon>
        <taxon>Liliopsida</taxon>
        <taxon>Poales</taxon>
        <taxon>Poaceae</taxon>
        <taxon>BOP clade</taxon>
        <taxon>Oryzoideae</taxon>
        <taxon>Oryzeae</taxon>
        <taxon>Zizaniinae</taxon>
        <taxon>Zizania</taxon>
    </lineage>
</organism>
<gene>
    <name evidence="2" type="ORF">GUJ93_ZPchr0012g21526</name>
</gene>
<protein>
    <submittedName>
        <fullName evidence="2">Uncharacterized protein</fullName>
    </submittedName>
</protein>